<comment type="caution">
    <text evidence="16">The sequence shown here is derived from an EMBL/GenBank/DDBJ whole genome shotgun (WGS) entry which is preliminary data.</text>
</comment>
<dbReference type="PANTHER" id="PTHR31517:SF81">
    <property type="entry name" value="PEROXIDASE"/>
    <property type="match status" value="1"/>
</dbReference>
<feature type="chain" id="PRO_5035961083" description="Peroxidase" evidence="14">
    <location>
        <begin position="24"/>
        <end position="319"/>
    </location>
</feature>
<dbReference type="InterPro" id="IPR010255">
    <property type="entry name" value="Haem_peroxidase_sf"/>
</dbReference>
<comment type="similarity">
    <text evidence="14">Belongs to the peroxidase family. Classical plant (class III) peroxidase subfamily.</text>
</comment>
<dbReference type="PANTHER" id="PTHR31517">
    <property type="match status" value="1"/>
</dbReference>
<dbReference type="AlphaFoldDB" id="A0A8T2SZA0"/>
<keyword evidence="14" id="KW-0560">Oxidoreductase</keyword>
<keyword evidence="14" id="KW-0964">Secreted</keyword>
<feature type="active site" description="Proton acceptor" evidence="9">
    <location>
        <position position="64"/>
    </location>
</feature>
<evidence type="ECO:0000256" key="2">
    <source>
        <dbReference type="ARBA" id="ARBA00012313"/>
    </source>
</evidence>
<feature type="binding site" evidence="11">
    <location>
        <position position="241"/>
    </location>
    <ligand>
        <name>Ca(2+)</name>
        <dbReference type="ChEBI" id="CHEBI:29108"/>
        <label>2</label>
    </ligand>
</feature>
<evidence type="ECO:0000256" key="9">
    <source>
        <dbReference type="PIRSR" id="PIRSR600823-1"/>
    </source>
</evidence>
<keyword evidence="6 14" id="KW-0732">Signal</keyword>
<feature type="disulfide bond" evidence="13">
    <location>
        <begin position="66"/>
        <end position="71"/>
    </location>
</feature>
<evidence type="ECO:0000256" key="1">
    <source>
        <dbReference type="ARBA" id="ARBA00000189"/>
    </source>
</evidence>
<name>A0A8T2SZA0_CERRI</name>
<dbReference type="EMBL" id="CM035422">
    <property type="protein sequence ID" value="KAH7373705.1"/>
    <property type="molecule type" value="Genomic_DNA"/>
</dbReference>
<dbReference type="Gene3D" id="1.10.520.10">
    <property type="match status" value="1"/>
</dbReference>
<evidence type="ECO:0000256" key="13">
    <source>
        <dbReference type="PIRSR" id="PIRSR600823-5"/>
    </source>
</evidence>
<feature type="domain" description="Plant heme peroxidase family profile" evidence="15">
    <location>
        <begin position="24"/>
        <end position="318"/>
    </location>
</feature>
<comment type="catalytic activity">
    <reaction evidence="1 14">
        <text>2 a phenolic donor + H2O2 = 2 a phenolic radical donor + 2 H2O</text>
        <dbReference type="Rhea" id="RHEA:56136"/>
        <dbReference type="ChEBI" id="CHEBI:15377"/>
        <dbReference type="ChEBI" id="CHEBI:16240"/>
        <dbReference type="ChEBI" id="CHEBI:139520"/>
        <dbReference type="ChEBI" id="CHEBI:139521"/>
        <dbReference type="EC" id="1.11.1.7"/>
    </reaction>
</comment>
<feature type="binding site" evidence="11">
    <location>
        <position position="70"/>
    </location>
    <ligand>
        <name>Ca(2+)</name>
        <dbReference type="ChEBI" id="CHEBI:29108"/>
        <label>1</label>
    </ligand>
</feature>
<dbReference type="PRINTS" id="PR00461">
    <property type="entry name" value="PLPEROXIDASE"/>
</dbReference>
<organism evidence="16 17">
    <name type="scientific">Ceratopteris richardii</name>
    <name type="common">Triangle waterfern</name>
    <dbReference type="NCBI Taxonomy" id="49495"/>
    <lineage>
        <taxon>Eukaryota</taxon>
        <taxon>Viridiplantae</taxon>
        <taxon>Streptophyta</taxon>
        <taxon>Embryophyta</taxon>
        <taxon>Tracheophyta</taxon>
        <taxon>Polypodiopsida</taxon>
        <taxon>Polypodiidae</taxon>
        <taxon>Polypodiales</taxon>
        <taxon>Pteridineae</taxon>
        <taxon>Pteridaceae</taxon>
        <taxon>Parkerioideae</taxon>
        <taxon>Ceratopteris</taxon>
    </lineage>
</organism>
<keyword evidence="3 14" id="KW-0575">Peroxidase</keyword>
<dbReference type="PRINTS" id="PR00458">
    <property type="entry name" value="PEROXIDASE"/>
</dbReference>
<feature type="binding site" evidence="11">
    <location>
        <position position="191"/>
    </location>
    <ligand>
        <name>Ca(2+)</name>
        <dbReference type="ChEBI" id="CHEBI:29108"/>
        <label>2</label>
    </ligand>
</feature>
<feature type="binding site" evidence="11">
    <location>
        <position position="74"/>
    </location>
    <ligand>
        <name>Ca(2+)</name>
        <dbReference type="ChEBI" id="CHEBI:29108"/>
        <label>1</label>
    </ligand>
</feature>
<keyword evidence="14" id="KW-0376">Hydrogen peroxide</keyword>
<evidence type="ECO:0000256" key="10">
    <source>
        <dbReference type="PIRSR" id="PIRSR600823-2"/>
    </source>
</evidence>
<dbReference type="InterPro" id="IPR033905">
    <property type="entry name" value="Secretory_peroxidase"/>
</dbReference>
<dbReference type="InterPro" id="IPR000823">
    <property type="entry name" value="Peroxidase_pln"/>
</dbReference>
<dbReference type="GO" id="GO:0140825">
    <property type="term" value="F:lactoperoxidase activity"/>
    <property type="evidence" value="ECO:0007669"/>
    <property type="project" value="UniProtKB-EC"/>
</dbReference>
<feature type="site" description="Transition state stabilizer" evidence="12">
    <location>
        <position position="60"/>
    </location>
</feature>
<comment type="cofactor">
    <cofactor evidence="11 14">
        <name>heme b</name>
        <dbReference type="ChEBI" id="CHEBI:60344"/>
    </cofactor>
    <text evidence="11 14">Binds 1 heme b (iron(II)-protoporphyrin IX) group per subunit.</text>
</comment>
<feature type="binding site" evidence="11">
    <location>
        <position position="65"/>
    </location>
    <ligand>
        <name>Ca(2+)</name>
        <dbReference type="ChEBI" id="CHEBI:29108"/>
        <label>1</label>
    </ligand>
</feature>
<feature type="disulfide bond" evidence="13">
    <location>
        <begin position="197"/>
        <end position="224"/>
    </location>
</feature>
<dbReference type="Proteomes" id="UP000825935">
    <property type="component" value="Chromosome 17"/>
</dbReference>
<evidence type="ECO:0000256" key="7">
    <source>
        <dbReference type="ARBA" id="ARBA00023004"/>
    </source>
</evidence>
<dbReference type="InterPro" id="IPR002016">
    <property type="entry name" value="Haem_peroxidase"/>
</dbReference>
<evidence type="ECO:0000256" key="11">
    <source>
        <dbReference type="PIRSR" id="PIRSR600823-3"/>
    </source>
</evidence>
<comment type="subcellular location">
    <subcellularLocation>
        <location evidence="14">Secreted</location>
    </subcellularLocation>
</comment>
<evidence type="ECO:0000256" key="8">
    <source>
        <dbReference type="ARBA" id="ARBA00023157"/>
    </source>
</evidence>
<comment type="function">
    <text evidence="14">Removal of H(2)O(2), oxidation of toxic reductants, biosynthesis and degradation of lignin, suberization, auxin catabolism, response to environmental stresses such as wounding, pathogen attack and oxidative stress.</text>
</comment>
<evidence type="ECO:0000256" key="14">
    <source>
        <dbReference type="RuleBase" id="RU362060"/>
    </source>
</evidence>
<feature type="signal peptide" evidence="14">
    <location>
        <begin position="1"/>
        <end position="23"/>
    </location>
</feature>
<dbReference type="PROSITE" id="PS50873">
    <property type="entry name" value="PEROXIDASE_4"/>
    <property type="match status" value="1"/>
</dbReference>
<dbReference type="GO" id="GO:0005576">
    <property type="term" value="C:extracellular region"/>
    <property type="evidence" value="ECO:0007669"/>
    <property type="project" value="UniProtKB-SubCell"/>
</dbReference>
<dbReference type="OrthoDB" id="2113341at2759"/>
<dbReference type="SUPFAM" id="SSF48113">
    <property type="entry name" value="Heme-dependent peroxidases"/>
    <property type="match status" value="1"/>
</dbReference>
<feature type="binding site" evidence="11">
    <location>
        <position position="68"/>
    </location>
    <ligand>
        <name>Ca(2+)</name>
        <dbReference type="ChEBI" id="CHEBI:29108"/>
        <label>1</label>
    </ligand>
</feature>
<protein>
    <recommendedName>
        <fullName evidence="2 14">Peroxidase</fullName>
        <ecNumber evidence="2 14">1.11.1.7</ecNumber>
    </recommendedName>
</protein>
<keyword evidence="7 11" id="KW-0408">Iron</keyword>
<evidence type="ECO:0000313" key="16">
    <source>
        <dbReference type="EMBL" id="KAH7373705.1"/>
    </source>
</evidence>
<dbReference type="FunFam" id="1.10.420.10:FF:000007">
    <property type="entry name" value="Peroxidase"/>
    <property type="match status" value="1"/>
</dbReference>
<accession>A0A8T2SZA0</accession>
<dbReference type="Pfam" id="PF00141">
    <property type="entry name" value="peroxidase"/>
    <property type="match status" value="1"/>
</dbReference>
<dbReference type="Gene3D" id="1.10.420.10">
    <property type="entry name" value="Peroxidase, domain 2"/>
    <property type="match status" value="1"/>
</dbReference>
<evidence type="ECO:0000256" key="4">
    <source>
        <dbReference type="ARBA" id="ARBA00022617"/>
    </source>
</evidence>
<feature type="disulfide bond" evidence="13">
    <location>
        <begin position="118"/>
        <end position="314"/>
    </location>
</feature>
<dbReference type="CDD" id="cd00693">
    <property type="entry name" value="secretory_peroxidase"/>
    <property type="match status" value="1"/>
</dbReference>
<evidence type="ECO:0000256" key="5">
    <source>
        <dbReference type="ARBA" id="ARBA00022723"/>
    </source>
</evidence>
<proteinExistence type="inferred from homology"/>
<evidence type="ECO:0000313" key="17">
    <source>
        <dbReference type="Proteomes" id="UP000825935"/>
    </source>
</evidence>
<dbReference type="GO" id="GO:0020037">
    <property type="term" value="F:heme binding"/>
    <property type="evidence" value="ECO:0007669"/>
    <property type="project" value="UniProtKB-UniRule"/>
</dbReference>
<feature type="disulfide bond" evidence="13">
    <location>
        <begin position="34"/>
        <end position="112"/>
    </location>
</feature>
<dbReference type="GO" id="GO:0046872">
    <property type="term" value="F:metal ion binding"/>
    <property type="evidence" value="ECO:0007669"/>
    <property type="project" value="UniProtKB-UniRule"/>
</dbReference>
<dbReference type="GO" id="GO:0006979">
    <property type="term" value="P:response to oxidative stress"/>
    <property type="evidence" value="ECO:0007669"/>
    <property type="project" value="UniProtKB-UniRule"/>
</dbReference>
<keyword evidence="5 11" id="KW-0479">Metal-binding</keyword>
<feature type="binding site" description="axial binding residue" evidence="11">
    <location>
        <position position="190"/>
    </location>
    <ligand>
        <name>heme b</name>
        <dbReference type="ChEBI" id="CHEBI:60344"/>
    </ligand>
    <ligandPart>
        <name>Fe</name>
        <dbReference type="ChEBI" id="CHEBI:18248"/>
    </ligandPart>
</feature>
<feature type="binding site" evidence="11">
    <location>
        <position position="86"/>
    </location>
    <ligand>
        <name>Ca(2+)</name>
        <dbReference type="ChEBI" id="CHEBI:29108"/>
        <label>1</label>
    </ligand>
</feature>
<dbReference type="OMA" id="YANAMSG"/>
<feature type="binding site" evidence="11">
    <location>
        <position position="246"/>
    </location>
    <ligand>
        <name>Ca(2+)</name>
        <dbReference type="ChEBI" id="CHEBI:29108"/>
        <label>2</label>
    </ligand>
</feature>
<sequence length="319" mass="34330">MDRKSRLHALVLLCLMLISQTAAVLRYDYYDNTCPDVENIVRSALIPVFLDVRAPAAMIRLLFHDCQVDGCEASILLNKGTDGTRETDSPSNLGIRKLSAIDKVKVQLEAVCPQTVSCADIIALAARDAVARSGGPDIRMPLGRLDGFEASSAAATQALPPATISASGAVRLFEAMGMNLDESVAMLGSHTVGAAHCTNFVDRLYPQLDPDLGPVFGASLRARCPNRSDPAINLLGFLDTTFLRFDNSYFKNVLNHRGLLSVDSALAYDPTTRPVVEAFANDEGAFFRAYASGLVKLSSYRVLSGSQGEVRVNCGVSNR</sequence>
<keyword evidence="4 14" id="KW-0349">Heme</keyword>
<keyword evidence="8 13" id="KW-1015">Disulfide bond</keyword>
<dbReference type="EC" id="1.11.1.7" evidence="2 14"/>
<keyword evidence="11 14" id="KW-0106">Calcium</keyword>
<feature type="binding site" evidence="10">
    <location>
        <position position="160"/>
    </location>
    <ligand>
        <name>substrate</name>
    </ligand>
</feature>
<evidence type="ECO:0000256" key="12">
    <source>
        <dbReference type="PIRSR" id="PIRSR600823-4"/>
    </source>
</evidence>
<evidence type="ECO:0000256" key="6">
    <source>
        <dbReference type="ARBA" id="ARBA00022729"/>
    </source>
</evidence>
<dbReference type="GO" id="GO:0042744">
    <property type="term" value="P:hydrogen peroxide catabolic process"/>
    <property type="evidence" value="ECO:0007669"/>
    <property type="project" value="UniProtKB-KW"/>
</dbReference>
<reference evidence="16" key="1">
    <citation type="submission" date="2021-08" db="EMBL/GenBank/DDBJ databases">
        <title>WGS assembly of Ceratopteris richardii.</title>
        <authorList>
            <person name="Marchant D.B."/>
            <person name="Chen G."/>
            <person name="Jenkins J."/>
            <person name="Shu S."/>
            <person name="Leebens-Mack J."/>
            <person name="Grimwood J."/>
            <person name="Schmutz J."/>
            <person name="Soltis P."/>
            <person name="Soltis D."/>
            <person name="Chen Z.-H."/>
        </authorList>
    </citation>
    <scope>NUCLEOTIDE SEQUENCE</scope>
    <source>
        <strain evidence="16">Whitten #5841</strain>
        <tissue evidence="16">Leaf</tissue>
    </source>
</reference>
<evidence type="ECO:0000256" key="3">
    <source>
        <dbReference type="ARBA" id="ARBA00022559"/>
    </source>
</evidence>
<comment type="cofactor">
    <cofactor evidence="11 14">
        <name>Ca(2+)</name>
        <dbReference type="ChEBI" id="CHEBI:29108"/>
    </cofactor>
    <text evidence="11 14">Binds 2 calcium ions per subunit.</text>
</comment>
<evidence type="ECO:0000259" key="15">
    <source>
        <dbReference type="PROSITE" id="PS50873"/>
    </source>
</evidence>
<gene>
    <name evidence="16" type="ORF">KP509_17G069800</name>
</gene>
<keyword evidence="17" id="KW-1185">Reference proteome</keyword>